<name>A0A6C0J2K1_9ZZZZ</name>
<dbReference type="AlphaFoldDB" id="A0A6C0J2K1"/>
<reference evidence="2" key="1">
    <citation type="journal article" date="2020" name="Nature">
        <title>Giant virus diversity and host interactions through global metagenomics.</title>
        <authorList>
            <person name="Schulz F."/>
            <person name="Roux S."/>
            <person name="Paez-Espino D."/>
            <person name="Jungbluth S."/>
            <person name="Walsh D.A."/>
            <person name="Denef V.J."/>
            <person name="McMahon K.D."/>
            <person name="Konstantinidis K.T."/>
            <person name="Eloe-Fadrosh E.A."/>
            <person name="Kyrpides N.C."/>
            <person name="Woyke T."/>
        </authorList>
    </citation>
    <scope>NUCLEOTIDE SEQUENCE</scope>
    <source>
        <strain evidence="2">GVMAG-M-3300025572-1</strain>
    </source>
</reference>
<accession>A0A6C0J2K1</accession>
<sequence>MKTLLGNEQFEILDYLVANGCKPARGAWFSLTGLKITQEDANTAIRRSDLDALSEGPPSIKRSDEHGGRTRPGRHPDLAP</sequence>
<evidence type="ECO:0000313" key="2">
    <source>
        <dbReference type="EMBL" id="QHT97883.1"/>
    </source>
</evidence>
<feature type="region of interest" description="Disordered" evidence="1">
    <location>
        <begin position="47"/>
        <end position="80"/>
    </location>
</feature>
<feature type="compositionally biased region" description="Basic and acidic residues" evidence="1">
    <location>
        <begin position="61"/>
        <end position="80"/>
    </location>
</feature>
<proteinExistence type="predicted"/>
<evidence type="ECO:0000256" key="1">
    <source>
        <dbReference type="SAM" id="MobiDB-lite"/>
    </source>
</evidence>
<protein>
    <submittedName>
        <fullName evidence="2">Uncharacterized protein</fullName>
    </submittedName>
</protein>
<organism evidence="2">
    <name type="scientific">viral metagenome</name>
    <dbReference type="NCBI Taxonomy" id="1070528"/>
    <lineage>
        <taxon>unclassified sequences</taxon>
        <taxon>metagenomes</taxon>
        <taxon>organismal metagenomes</taxon>
    </lineage>
</organism>
<dbReference type="EMBL" id="MN740284">
    <property type="protein sequence ID" value="QHT97883.1"/>
    <property type="molecule type" value="Genomic_DNA"/>
</dbReference>